<sequence length="400" mass="42584">MTTAPARTPSAPTRTPPDPARLRAAVEEYALAFRATALAMDRPGADPRTLNPVVHDAYFPVLLGLPPAYNPDPLIVDGRPCHLHSCVERVVVYERLAWGDAALMVAAPGPSLSGVLTEELGDDDQKERYYTTLAARPTWTFFALTEPHAGSDATALTTALTPAGAGDPGSYRLSGVKKYIGNAVRADLGVVFARIKPGPVGVVAVLVEPDRPGFTATALPTTGMRAIGLSEVRLADVPVAASDILGMHLSATRRGIVGAMRTFNRARPVVAAMALGVAQAAWDYAATHRHALRAAESQVMEGLRRRLAGTRRLVLAAAGQADRDPGDGTVASAAKYRAAELALETSEYALRLFGPGARLEHPLLDKFHRDARAFEFMEGTGAVQRLNLALGHRKGRILDD</sequence>
<organism evidence="8 9">
    <name type="scientific">Streptomyces synnematoformans</name>
    <dbReference type="NCBI Taxonomy" id="415721"/>
    <lineage>
        <taxon>Bacteria</taxon>
        <taxon>Bacillati</taxon>
        <taxon>Actinomycetota</taxon>
        <taxon>Actinomycetes</taxon>
        <taxon>Kitasatosporales</taxon>
        <taxon>Streptomycetaceae</taxon>
        <taxon>Streptomyces</taxon>
    </lineage>
</organism>
<comment type="cofactor">
    <cofactor evidence="1 5">
        <name>FAD</name>
        <dbReference type="ChEBI" id="CHEBI:57692"/>
    </cofactor>
</comment>
<dbReference type="Proteomes" id="UP001500443">
    <property type="component" value="Unassembled WGS sequence"/>
</dbReference>
<dbReference type="InterPro" id="IPR006089">
    <property type="entry name" value="Acyl-CoA_DH_CS"/>
</dbReference>
<protein>
    <submittedName>
        <fullName evidence="8">Acyl-CoA dehydrogenase family protein</fullName>
    </submittedName>
</protein>
<evidence type="ECO:0000256" key="3">
    <source>
        <dbReference type="ARBA" id="ARBA00022630"/>
    </source>
</evidence>
<proteinExistence type="inferred from homology"/>
<dbReference type="PANTHER" id="PTHR43884:SF12">
    <property type="entry name" value="ISOVALERYL-COA DEHYDROGENASE, MITOCHONDRIAL-RELATED"/>
    <property type="match status" value="1"/>
</dbReference>
<dbReference type="Pfam" id="PF02770">
    <property type="entry name" value="Acyl-CoA_dh_M"/>
    <property type="match status" value="1"/>
</dbReference>
<evidence type="ECO:0000256" key="1">
    <source>
        <dbReference type="ARBA" id="ARBA00001974"/>
    </source>
</evidence>
<dbReference type="InterPro" id="IPR009100">
    <property type="entry name" value="AcylCoA_DH/oxidase_NM_dom_sf"/>
</dbReference>
<dbReference type="Gene3D" id="1.20.140.10">
    <property type="entry name" value="Butyryl-CoA Dehydrogenase, subunit A, domain 3"/>
    <property type="match status" value="1"/>
</dbReference>
<keyword evidence="3 5" id="KW-0285">Flavoprotein</keyword>
<dbReference type="Gene3D" id="2.40.110.10">
    <property type="entry name" value="Butyryl-CoA Dehydrogenase, subunit A, domain 2"/>
    <property type="match status" value="1"/>
</dbReference>
<reference evidence="8 9" key="1">
    <citation type="journal article" date="2019" name="Int. J. Syst. Evol. Microbiol.">
        <title>The Global Catalogue of Microorganisms (GCM) 10K type strain sequencing project: providing services to taxonomists for standard genome sequencing and annotation.</title>
        <authorList>
            <consortium name="The Broad Institute Genomics Platform"/>
            <consortium name="The Broad Institute Genome Sequencing Center for Infectious Disease"/>
            <person name="Wu L."/>
            <person name="Ma J."/>
        </authorList>
    </citation>
    <scope>NUCLEOTIDE SEQUENCE [LARGE SCALE GENOMIC DNA]</scope>
    <source>
        <strain evidence="8 9">JCM 15481</strain>
    </source>
</reference>
<accession>A0ABN2A068</accession>
<dbReference type="InterPro" id="IPR036250">
    <property type="entry name" value="AcylCo_DH-like_C"/>
</dbReference>
<dbReference type="Pfam" id="PF00441">
    <property type="entry name" value="Acyl-CoA_dh_1"/>
    <property type="match status" value="1"/>
</dbReference>
<comment type="similarity">
    <text evidence="2 5">Belongs to the acyl-CoA dehydrogenase family.</text>
</comment>
<keyword evidence="9" id="KW-1185">Reference proteome</keyword>
<evidence type="ECO:0000256" key="2">
    <source>
        <dbReference type="ARBA" id="ARBA00009347"/>
    </source>
</evidence>
<gene>
    <name evidence="8" type="ORF">GCM10009802_63630</name>
</gene>
<dbReference type="PROSITE" id="PS00072">
    <property type="entry name" value="ACYL_COA_DH_1"/>
    <property type="match status" value="1"/>
</dbReference>
<keyword evidence="5" id="KW-0560">Oxidoreductase</keyword>
<feature type="domain" description="Acyl-CoA dehydrogenase/oxidase C-terminal" evidence="6">
    <location>
        <begin position="254"/>
        <end position="389"/>
    </location>
</feature>
<dbReference type="SUPFAM" id="SSF56645">
    <property type="entry name" value="Acyl-CoA dehydrogenase NM domain-like"/>
    <property type="match status" value="1"/>
</dbReference>
<keyword evidence="4 5" id="KW-0274">FAD</keyword>
<evidence type="ECO:0000256" key="4">
    <source>
        <dbReference type="ARBA" id="ARBA00022827"/>
    </source>
</evidence>
<evidence type="ECO:0000256" key="5">
    <source>
        <dbReference type="RuleBase" id="RU362125"/>
    </source>
</evidence>
<dbReference type="PANTHER" id="PTHR43884">
    <property type="entry name" value="ACYL-COA DEHYDROGENASE"/>
    <property type="match status" value="1"/>
</dbReference>
<dbReference type="SUPFAM" id="SSF47203">
    <property type="entry name" value="Acyl-CoA dehydrogenase C-terminal domain-like"/>
    <property type="match status" value="1"/>
</dbReference>
<evidence type="ECO:0000313" key="8">
    <source>
        <dbReference type="EMBL" id="GAA1508307.1"/>
    </source>
</evidence>
<dbReference type="InterPro" id="IPR037069">
    <property type="entry name" value="AcylCoA_DH/ox_N_sf"/>
</dbReference>
<dbReference type="Gene3D" id="1.10.540.10">
    <property type="entry name" value="Acyl-CoA dehydrogenase/oxidase, N-terminal domain"/>
    <property type="match status" value="1"/>
</dbReference>
<evidence type="ECO:0000259" key="7">
    <source>
        <dbReference type="Pfam" id="PF02770"/>
    </source>
</evidence>
<dbReference type="CDD" id="cd00567">
    <property type="entry name" value="ACAD"/>
    <property type="match status" value="1"/>
</dbReference>
<name>A0ABN2A068_9ACTN</name>
<dbReference type="InterPro" id="IPR009075">
    <property type="entry name" value="AcylCo_DH/oxidase_C"/>
</dbReference>
<evidence type="ECO:0000259" key="6">
    <source>
        <dbReference type="Pfam" id="PF00441"/>
    </source>
</evidence>
<evidence type="ECO:0000313" key="9">
    <source>
        <dbReference type="Proteomes" id="UP001500443"/>
    </source>
</evidence>
<comment type="caution">
    <text evidence="8">The sequence shown here is derived from an EMBL/GenBank/DDBJ whole genome shotgun (WGS) entry which is preliminary data.</text>
</comment>
<dbReference type="InterPro" id="IPR046373">
    <property type="entry name" value="Acyl-CoA_Oxase/DH_mid-dom_sf"/>
</dbReference>
<feature type="domain" description="Acyl-CoA oxidase/dehydrogenase middle" evidence="7">
    <location>
        <begin position="142"/>
        <end position="237"/>
    </location>
</feature>
<dbReference type="EMBL" id="BAAAPF010000423">
    <property type="protein sequence ID" value="GAA1508307.1"/>
    <property type="molecule type" value="Genomic_DNA"/>
</dbReference>
<dbReference type="InterPro" id="IPR006091">
    <property type="entry name" value="Acyl-CoA_Oxase/DH_mid-dom"/>
</dbReference>
<dbReference type="RefSeq" id="WP_344295075.1">
    <property type="nucleotide sequence ID" value="NZ_BAAAPF010000423.1"/>
</dbReference>